<keyword evidence="1" id="KW-0732">Signal</keyword>
<name>A0ABR2E413_9ROSI</name>
<dbReference type="EMBL" id="JBBPBM010000020">
    <property type="protein sequence ID" value="KAK8551910.1"/>
    <property type="molecule type" value="Genomic_DNA"/>
</dbReference>
<sequence>MSRMEVLGTLLWLSLNISFSTPLFLCDFSRLNINAKPDTIFALKAWNRNAMNWNTENSEPVRAMQSITVYTEGKLSLLTLPAPLESEKRLTGPGSNDNPTLAETSLNPNPITYCSLTNRINYSKYIAIKE</sequence>
<comment type="caution">
    <text evidence="2">The sequence shown here is derived from an EMBL/GenBank/DDBJ whole genome shotgun (WGS) entry which is preliminary data.</text>
</comment>
<reference evidence="2 3" key="1">
    <citation type="journal article" date="2024" name="G3 (Bethesda)">
        <title>Genome assembly of Hibiscus sabdariffa L. provides insights into metabolisms of medicinal natural products.</title>
        <authorList>
            <person name="Kim T."/>
        </authorList>
    </citation>
    <scope>NUCLEOTIDE SEQUENCE [LARGE SCALE GENOMIC DNA]</scope>
    <source>
        <strain evidence="2">TK-2024</strain>
        <tissue evidence="2">Old leaves</tissue>
    </source>
</reference>
<proteinExistence type="predicted"/>
<organism evidence="2 3">
    <name type="scientific">Hibiscus sabdariffa</name>
    <name type="common">roselle</name>
    <dbReference type="NCBI Taxonomy" id="183260"/>
    <lineage>
        <taxon>Eukaryota</taxon>
        <taxon>Viridiplantae</taxon>
        <taxon>Streptophyta</taxon>
        <taxon>Embryophyta</taxon>
        <taxon>Tracheophyta</taxon>
        <taxon>Spermatophyta</taxon>
        <taxon>Magnoliopsida</taxon>
        <taxon>eudicotyledons</taxon>
        <taxon>Gunneridae</taxon>
        <taxon>Pentapetalae</taxon>
        <taxon>rosids</taxon>
        <taxon>malvids</taxon>
        <taxon>Malvales</taxon>
        <taxon>Malvaceae</taxon>
        <taxon>Malvoideae</taxon>
        <taxon>Hibiscus</taxon>
    </lineage>
</organism>
<feature type="signal peptide" evidence="1">
    <location>
        <begin position="1"/>
        <end position="20"/>
    </location>
</feature>
<gene>
    <name evidence="2" type="ORF">V6N12_040530</name>
</gene>
<accession>A0ABR2E413</accession>
<evidence type="ECO:0000256" key="1">
    <source>
        <dbReference type="SAM" id="SignalP"/>
    </source>
</evidence>
<dbReference type="Proteomes" id="UP001472677">
    <property type="component" value="Unassembled WGS sequence"/>
</dbReference>
<protein>
    <submittedName>
        <fullName evidence="2">Uncharacterized protein</fullName>
    </submittedName>
</protein>
<evidence type="ECO:0000313" key="3">
    <source>
        <dbReference type="Proteomes" id="UP001472677"/>
    </source>
</evidence>
<feature type="chain" id="PRO_5046539538" evidence="1">
    <location>
        <begin position="21"/>
        <end position="130"/>
    </location>
</feature>
<keyword evidence="3" id="KW-1185">Reference proteome</keyword>
<evidence type="ECO:0000313" key="2">
    <source>
        <dbReference type="EMBL" id="KAK8551910.1"/>
    </source>
</evidence>